<keyword evidence="14" id="KW-1185">Reference proteome</keyword>
<evidence type="ECO:0000256" key="6">
    <source>
        <dbReference type="ARBA" id="ARBA00022989"/>
    </source>
</evidence>
<evidence type="ECO:0000256" key="1">
    <source>
        <dbReference type="ARBA" id="ARBA00004477"/>
    </source>
</evidence>
<evidence type="ECO:0000256" key="9">
    <source>
        <dbReference type="PROSITE-ProRule" id="PRU00176"/>
    </source>
</evidence>
<dbReference type="GO" id="GO:0003723">
    <property type="term" value="F:RNA binding"/>
    <property type="evidence" value="ECO:0007669"/>
    <property type="project" value="UniProtKB-UniRule"/>
</dbReference>
<dbReference type="InterPro" id="IPR009029">
    <property type="entry name" value="HMG_CoA_Rdtase_sub-bd_dom_sf"/>
</dbReference>
<dbReference type="Pfam" id="PF00076">
    <property type="entry name" value="RRM_1"/>
    <property type="match status" value="2"/>
</dbReference>
<dbReference type="InterPro" id="IPR036053">
    <property type="entry name" value="PABP-dom"/>
</dbReference>
<dbReference type="PRINTS" id="PR00071">
    <property type="entry name" value="HMGCOARDTASE"/>
</dbReference>
<dbReference type="Proteomes" id="UP000541558">
    <property type="component" value="Unassembled WGS sequence"/>
</dbReference>
<dbReference type="Gene3D" id="1.10.1900.10">
    <property type="entry name" value="c-terminal domain of poly(a) binding protein"/>
    <property type="match status" value="1"/>
</dbReference>
<keyword evidence="8" id="KW-0472">Membrane</keyword>
<dbReference type="EMBL" id="JAACJK010000117">
    <property type="protein sequence ID" value="KAF5329951.1"/>
    <property type="molecule type" value="Genomic_DNA"/>
</dbReference>
<dbReference type="PROSITE" id="PS00066">
    <property type="entry name" value="HMG_COA_REDUCTASE_1"/>
    <property type="match status" value="1"/>
</dbReference>
<evidence type="ECO:0000313" key="13">
    <source>
        <dbReference type="EMBL" id="KAF5329951.1"/>
    </source>
</evidence>
<evidence type="ECO:0000256" key="11">
    <source>
        <dbReference type="SAM" id="MobiDB-lite"/>
    </source>
</evidence>
<dbReference type="NCBIfam" id="TIGR00533">
    <property type="entry name" value="HMG_CoA_R_NADP"/>
    <property type="match status" value="1"/>
</dbReference>
<dbReference type="Gene3D" id="3.90.770.10">
    <property type="entry name" value="3-hydroxy-3-methylglutaryl-coenzyme A Reductase, Chain A, domain 2"/>
    <property type="match status" value="1"/>
</dbReference>
<dbReference type="GO" id="GO:0006696">
    <property type="term" value="P:ergosterol biosynthetic process"/>
    <property type="evidence" value="ECO:0007669"/>
    <property type="project" value="TreeGrafter"/>
</dbReference>
<dbReference type="FunFam" id="3.90.770.10:FF:000001">
    <property type="entry name" value="3-hydroxy-3-methylglutaryl coenzyme A reductase"/>
    <property type="match status" value="1"/>
</dbReference>
<evidence type="ECO:0000256" key="4">
    <source>
        <dbReference type="ARBA" id="ARBA00022824"/>
    </source>
</evidence>
<keyword evidence="4 10" id="KW-0256">Endoplasmic reticulum</keyword>
<dbReference type="EC" id="1.1.1.34" evidence="10"/>
<evidence type="ECO:0000256" key="3">
    <source>
        <dbReference type="ARBA" id="ARBA00022692"/>
    </source>
</evidence>
<dbReference type="InterPro" id="IPR000504">
    <property type="entry name" value="RRM_dom"/>
</dbReference>
<dbReference type="FunFam" id="1.10.3270.10:FF:000001">
    <property type="entry name" value="3-hydroxy-3-methylglutaryl coenzyme A reductase"/>
    <property type="match status" value="1"/>
</dbReference>
<dbReference type="InterPro" id="IPR023074">
    <property type="entry name" value="HMG_CoA_Rdtase_cat_sf"/>
</dbReference>
<feature type="region of interest" description="Disordered" evidence="11">
    <location>
        <begin position="374"/>
        <end position="432"/>
    </location>
</feature>
<gene>
    <name evidence="13" type="ORF">D9611_010503</name>
</gene>
<dbReference type="GO" id="GO:0015936">
    <property type="term" value="P:coenzyme A metabolic process"/>
    <property type="evidence" value="ECO:0007669"/>
    <property type="project" value="InterPro"/>
</dbReference>
<dbReference type="PROSITE" id="PS01192">
    <property type="entry name" value="HMG_COA_REDUCTASE_3"/>
    <property type="match status" value="1"/>
</dbReference>
<name>A0A8H5FAQ2_9AGAR</name>
<evidence type="ECO:0000259" key="12">
    <source>
        <dbReference type="PROSITE" id="PS50102"/>
    </source>
</evidence>
<dbReference type="UniPathway" id="UPA00058">
    <property type="reaction ID" value="UER00103"/>
</dbReference>
<dbReference type="SUPFAM" id="SSF54928">
    <property type="entry name" value="RNA-binding domain, RBD"/>
    <property type="match status" value="2"/>
</dbReference>
<evidence type="ECO:0000313" key="14">
    <source>
        <dbReference type="Proteomes" id="UP000541558"/>
    </source>
</evidence>
<dbReference type="CDD" id="cd00643">
    <property type="entry name" value="HMG-CoA_reductase_classI"/>
    <property type="match status" value="1"/>
</dbReference>
<protein>
    <recommendedName>
        <fullName evidence="10">3-hydroxy-3-methylglutaryl coenzyme A reductase</fullName>
        <shortName evidence="10">HMG-CoA reductase</shortName>
        <ecNumber evidence="10">1.1.1.34</ecNumber>
    </recommendedName>
</protein>
<feature type="compositionally biased region" description="Polar residues" evidence="11">
    <location>
        <begin position="558"/>
        <end position="576"/>
    </location>
</feature>
<feature type="region of interest" description="Disordered" evidence="11">
    <location>
        <begin position="638"/>
        <end position="701"/>
    </location>
</feature>
<accession>A0A8H5FAQ2</accession>
<reference evidence="13 14" key="1">
    <citation type="journal article" date="2020" name="ISME J.">
        <title>Uncovering the hidden diversity of litter-decomposition mechanisms in mushroom-forming fungi.</title>
        <authorList>
            <person name="Floudas D."/>
            <person name="Bentzer J."/>
            <person name="Ahren D."/>
            <person name="Johansson T."/>
            <person name="Persson P."/>
            <person name="Tunlid A."/>
        </authorList>
    </citation>
    <scope>NUCLEOTIDE SEQUENCE [LARGE SCALE GENOMIC DNA]</scope>
    <source>
        <strain evidence="13 14">CBS 175.51</strain>
    </source>
</reference>
<feature type="compositionally biased region" description="Low complexity" evidence="11">
    <location>
        <begin position="530"/>
        <end position="541"/>
    </location>
</feature>
<dbReference type="GO" id="GO:0008299">
    <property type="term" value="P:isoprenoid biosynthetic process"/>
    <property type="evidence" value="ECO:0007669"/>
    <property type="project" value="InterPro"/>
</dbReference>
<dbReference type="Pfam" id="PF00368">
    <property type="entry name" value="HMG-CoA_red"/>
    <property type="match status" value="1"/>
</dbReference>
<keyword evidence="7 10" id="KW-0560">Oxidoreductase</keyword>
<dbReference type="InterPro" id="IPR035979">
    <property type="entry name" value="RBD_domain_sf"/>
</dbReference>
<comment type="caution">
    <text evidence="13">The sequence shown here is derived from an EMBL/GenBank/DDBJ whole genome shotgun (WGS) entry which is preliminary data.</text>
</comment>
<evidence type="ECO:0000256" key="7">
    <source>
        <dbReference type="ARBA" id="ARBA00023002"/>
    </source>
</evidence>
<feature type="region of interest" description="Disordered" evidence="11">
    <location>
        <begin position="522"/>
        <end position="583"/>
    </location>
</feature>
<evidence type="ECO:0000256" key="10">
    <source>
        <dbReference type="RuleBase" id="RU361219"/>
    </source>
</evidence>
<sequence length="1361" mass="145514">MDSDYAHQEGDYQEGPHPHPYIHEPLLYITNLPSFVTDEMLAVAFMYCGPFRPKIQRDAPGAILSGTIEFKFLEKAEKALATLQGRPIPEIAQNILLVLSPYPSTNPPTPLPPPSALPRLVKQLPPGYGDSQLYDLFRPYGALASARVQTHFGPDTGMIEFWNESDARAAEEALHCAEVDGQNIAVQVYHQPRRTSASFAEFNPGAAAFVPSGSSFFTPYPNQYSPHSPHSPPRGSPYHSRSPLPGSPYHNKSPLPGSPTPFHPGPGQQIQYAPSNSHSGLIDPCNLFCKNLDPDIDSNKLFTHFRKFGQIVSARVMRNESGDSRGFGFVSYQTPEQANAALHAMNGAQLGSKQIVVRLHEPKQMRQEKLAQRFGGNGHPRSASGATSPTISEAGDGYTTWGSPRARSATLVGTTGYNSPGPKYDRPDRNRRGSGSYYNAALAGTLNLPMKYDELAALTPVVRKEVLSGELSRRIQTMDIVGSDELGDIVDSLSNLALSDVISTLDNPDKLKEQIELRRKIAPASKESSRPVSVSQISSTSDLNAANNTASAPEHPSTPISVSATLSTPPRTSSPAGSIAPMSERERMFAAVSKFENARQEELTDLMMGLPKRERAMCLFNLEVLRVKLVDAKAILESDDEEEQTPISPPVVPPKPTVVPATPQSMKTVPRGDVPSPQTPVQSSRGTPAAASPAPATPGGGHTIASLAKLPAAEIIRMANSSSSTGLPLPKSDPLVVQATDEFIDGLLDQTVLVQKQKLGDKLYKVVKSFGIKAAPKVTIYLLDQEDLRALAHLMNSYPAVLKEKALNVTFGGLGLRVTPVYKAIRPVVSISTFRPSAASAYSTSSPTQSPEIAMPFSKTQQLPSFSIGDLDMKLKQVRLAHPEQSLPSPPSSDYGSSSPAEESYFLRPFKECLEIYEEPSRSRCDSLALLSDEEVIMLANHGKIAAYALEKVFGMNELERAVRIRRALISRASSTQTLEFSSIPFETYDYSRVLGACCENVVGYIPIPLGVAGPLNVDGTSYPIPMATAEGTLVASTSRGCKALNAGGGVTTVLVGDAMTRGPAIEFPSVALAGKAKAWIDSEDGHAVLREAFESTSRFAKLKSLKTAMAGRTLYVRFATTTGDAMGMNMISKGTEKALDAMQKRFPEMVVLALSGNYCTDKKPAAINWIEGRGKSVVAEAVVPGHVVRTVLKTTVKDLCNLNIKKNLIGSAMAGSIGGFNAHASNILTAIFLATGQDPAQNVESSMCMTLMEPTGENGEDLLVSVTMPCIEVGTVGGGTVLAAQGAVLEMLGVKGAHPQQPGKNAQTLARVIASAVLAGELSLLSALAAGHLIKAHMAHNRSQVNSPAGSLPATPGPRV</sequence>
<dbReference type="PANTHER" id="PTHR10572">
    <property type="entry name" value="3-HYDROXY-3-METHYLGLUTARYL-COENZYME A REDUCTASE"/>
    <property type="match status" value="1"/>
</dbReference>
<dbReference type="Gene3D" id="3.30.70.420">
    <property type="entry name" value="Hydroxymethylglutaryl-CoA reductase, class I/II, NAD/NADP-binding domain"/>
    <property type="match status" value="1"/>
</dbReference>
<feature type="domain" description="RRM" evidence="12">
    <location>
        <begin position="120"/>
        <end position="191"/>
    </location>
</feature>
<evidence type="ECO:0000256" key="2">
    <source>
        <dbReference type="ARBA" id="ARBA00007661"/>
    </source>
</evidence>
<feature type="region of interest" description="Disordered" evidence="11">
    <location>
        <begin position="221"/>
        <end position="276"/>
    </location>
</feature>
<feature type="domain" description="RRM" evidence="12">
    <location>
        <begin position="285"/>
        <end position="362"/>
    </location>
</feature>
<comment type="pathway">
    <text evidence="10">Metabolic intermediate biosynthesis; (R)-mevalonate biosynthesis; (R)-mevalonate from acetyl-CoA: step 3/3.</text>
</comment>
<dbReference type="InterPro" id="IPR002202">
    <property type="entry name" value="HMG_CoA_Rdtase"/>
</dbReference>
<dbReference type="InterPro" id="IPR012677">
    <property type="entry name" value="Nucleotide-bd_a/b_plait_sf"/>
</dbReference>
<dbReference type="SMART" id="SM00360">
    <property type="entry name" value="RRM"/>
    <property type="match status" value="3"/>
</dbReference>
<dbReference type="PROSITE" id="PS00318">
    <property type="entry name" value="HMG_COA_REDUCTASE_2"/>
    <property type="match status" value="1"/>
</dbReference>
<dbReference type="GO" id="GO:0005778">
    <property type="term" value="C:peroxisomal membrane"/>
    <property type="evidence" value="ECO:0007669"/>
    <property type="project" value="TreeGrafter"/>
</dbReference>
<keyword evidence="5 10" id="KW-0521">NADP</keyword>
<dbReference type="SUPFAM" id="SSF55035">
    <property type="entry name" value="NAD-binding domain of HMG-CoA reductase"/>
    <property type="match status" value="1"/>
</dbReference>
<dbReference type="InterPro" id="IPR023076">
    <property type="entry name" value="HMG_CoA_Rdtase_CS"/>
</dbReference>
<dbReference type="Gene3D" id="1.10.3270.10">
    <property type="entry name" value="HMGR, N-terminal domain"/>
    <property type="match status" value="1"/>
</dbReference>
<evidence type="ECO:0000256" key="8">
    <source>
        <dbReference type="ARBA" id="ARBA00023136"/>
    </source>
</evidence>
<dbReference type="CDD" id="cd00590">
    <property type="entry name" value="RRM_SF"/>
    <property type="match status" value="1"/>
</dbReference>
<keyword evidence="9" id="KW-0694">RNA-binding</keyword>
<dbReference type="GO" id="GO:0005789">
    <property type="term" value="C:endoplasmic reticulum membrane"/>
    <property type="evidence" value="ECO:0007669"/>
    <property type="project" value="UniProtKB-SubCell"/>
</dbReference>
<dbReference type="Gene3D" id="3.30.70.330">
    <property type="match status" value="3"/>
</dbReference>
<keyword evidence="6" id="KW-1133">Transmembrane helix</keyword>
<dbReference type="SUPFAM" id="SSF63570">
    <property type="entry name" value="PABC (PABP) domain"/>
    <property type="match status" value="1"/>
</dbReference>
<organism evidence="13 14">
    <name type="scientific">Ephemerocybe angulata</name>
    <dbReference type="NCBI Taxonomy" id="980116"/>
    <lineage>
        <taxon>Eukaryota</taxon>
        <taxon>Fungi</taxon>
        <taxon>Dikarya</taxon>
        <taxon>Basidiomycota</taxon>
        <taxon>Agaricomycotina</taxon>
        <taxon>Agaricomycetes</taxon>
        <taxon>Agaricomycetidae</taxon>
        <taxon>Agaricales</taxon>
        <taxon>Agaricineae</taxon>
        <taxon>Psathyrellaceae</taxon>
        <taxon>Ephemerocybe</taxon>
    </lineage>
</organism>
<dbReference type="SUPFAM" id="SSF56542">
    <property type="entry name" value="Substrate-binding domain of HMG-CoA reductase"/>
    <property type="match status" value="1"/>
</dbReference>
<feature type="compositionally biased region" description="Polar residues" evidence="11">
    <location>
        <begin position="542"/>
        <end position="551"/>
    </location>
</feature>
<dbReference type="OrthoDB" id="6159137at2759"/>
<dbReference type="InterPro" id="IPR009023">
    <property type="entry name" value="HMG_CoA_Rdtase_NAD(P)-bd_sf"/>
</dbReference>
<evidence type="ECO:0000256" key="5">
    <source>
        <dbReference type="ARBA" id="ARBA00022857"/>
    </source>
</evidence>
<comment type="catalytic activity">
    <reaction evidence="10">
        <text>(R)-mevalonate + 2 NADP(+) + CoA = (3S)-3-hydroxy-3-methylglutaryl-CoA + 2 NADPH + 2 H(+)</text>
        <dbReference type="Rhea" id="RHEA:15989"/>
        <dbReference type="ChEBI" id="CHEBI:15378"/>
        <dbReference type="ChEBI" id="CHEBI:36464"/>
        <dbReference type="ChEBI" id="CHEBI:43074"/>
        <dbReference type="ChEBI" id="CHEBI:57287"/>
        <dbReference type="ChEBI" id="CHEBI:57783"/>
        <dbReference type="ChEBI" id="CHEBI:58349"/>
        <dbReference type="EC" id="1.1.1.34"/>
    </reaction>
</comment>
<feature type="compositionally biased region" description="Pro residues" evidence="11">
    <location>
        <begin position="647"/>
        <end position="657"/>
    </location>
</feature>
<dbReference type="PROSITE" id="PS50065">
    <property type="entry name" value="HMG_COA_REDUCTASE_4"/>
    <property type="match status" value="1"/>
</dbReference>
<dbReference type="InterPro" id="IPR004554">
    <property type="entry name" value="HMG_CoA_Rdtase_eu_arc"/>
</dbReference>
<keyword evidence="3" id="KW-0812">Transmembrane</keyword>
<proteinExistence type="inferred from homology"/>
<dbReference type="GO" id="GO:0004420">
    <property type="term" value="F:hydroxymethylglutaryl-CoA reductase (NADPH) activity"/>
    <property type="evidence" value="ECO:0007669"/>
    <property type="project" value="UniProtKB-EC"/>
</dbReference>
<dbReference type="InterPro" id="IPR023282">
    <property type="entry name" value="HMG_CoA_Rdtase_N"/>
</dbReference>
<dbReference type="PROSITE" id="PS50102">
    <property type="entry name" value="RRM"/>
    <property type="match status" value="2"/>
</dbReference>
<dbReference type="FunFam" id="3.30.70.420:FF:000001">
    <property type="entry name" value="3-hydroxy-3-methylglutaryl coenzyme A reductase"/>
    <property type="match status" value="1"/>
</dbReference>
<comment type="similarity">
    <text evidence="2 10">Belongs to the HMG-CoA reductase family.</text>
</comment>
<dbReference type="PANTHER" id="PTHR10572:SF24">
    <property type="entry name" value="3-HYDROXY-3-METHYLGLUTARYL-COENZYME A REDUCTASE"/>
    <property type="match status" value="1"/>
</dbReference>
<comment type="subcellular location">
    <subcellularLocation>
        <location evidence="1 10">Endoplasmic reticulum membrane</location>
        <topology evidence="1 10">Multi-pass membrane protein</topology>
    </subcellularLocation>
</comment>